<gene>
    <name evidence="1" type="ORF">A6M23_14665</name>
</gene>
<dbReference type="Proteomes" id="UP000095008">
    <property type="component" value="Unassembled WGS sequence"/>
</dbReference>
<dbReference type="OrthoDB" id="9984969at2"/>
<accession>A0A1C2I1H8</accession>
<dbReference type="InterPro" id="IPR035069">
    <property type="entry name" value="TTHA1013/TTHA0281-like"/>
</dbReference>
<evidence type="ECO:0000313" key="2">
    <source>
        <dbReference type="Proteomes" id="UP000095008"/>
    </source>
</evidence>
<dbReference type="AlphaFoldDB" id="A0A1C2I1H8"/>
<dbReference type="Gene3D" id="3.30.160.250">
    <property type="match status" value="1"/>
</dbReference>
<protein>
    <recommendedName>
        <fullName evidence="3">HicB-like antitoxin of toxin-antitoxin system domain-containing protein</fullName>
    </recommendedName>
</protein>
<evidence type="ECO:0008006" key="3">
    <source>
        <dbReference type="Google" id="ProtNLM"/>
    </source>
</evidence>
<keyword evidence="2" id="KW-1185">Reference proteome</keyword>
<dbReference type="EMBL" id="LWRY01000187">
    <property type="protein sequence ID" value="OCX69881.1"/>
    <property type="molecule type" value="Genomic_DNA"/>
</dbReference>
<comment type="caution">
    <text evidence="1">The sequence shown here is derived from an EMBL/GenBank/DDBJ whole genome shotgun (WGS) entry which is preliminary data.</text>
</comment>
<reference evidence="1" key="1">
    <citation type="journal article" date="2016" name="Int. J. Mol. Sci.">
        <title>Comparative genomics of the extreme acidophile Acidithiobacillus thiooxidans reveals intraspecific divergence and niche adaptation.</title>
        <authorList>
            <person name="Zhang X."/>
            <person name="Feng X."/>
            <person name="Tao J."/>
            <person name="Ma L."/>
            <person name="Xiao Y."/>
            <person name="Liang Y."/>
            <person name="Liu X."/>
            <person name="Yin H."/>
        </authorList>
    </citation>
    <scope>NUCLEOTIDE SEQUENCE [LARGE SCALE GENOMIC DNA]</scope>
    <source>
        <strain evidence="1">DXS-W</strain>
    </source>
</reference>
<name>A0A1C2I1H8_ACITH</name>
<proteinExistence type="predicted"/>
<dbReference type="RefSeq" id="WP_065975335.1">
    <property type="nucleotide sequence ID" value="NZ_LWRY01000187.1"/>
</dbReference>
<dbReference type="SUPFAM" id="SSF143100">
    <property type="entry name" value="TTHA1013/TTHA0281-like"/>
    <property type="match status" value="1"/>
</dbReference>
<sequence>MVDFGGFPVRLFRYEEGNEWAAEIMGFPNSYISAGGETPEAAIAELRIAFALAVEDIAEEDMPVPVPEDFAIRSHSALRNGQ</sequence>
<evidence type="ECO:0000313" key="1">
    <source>
        <dbReference type="EMBL" id="OCX69881.1"/>
    </source>
</evidence>
<organism evidence="1 2">
    <name type="scientific">Acidithiobacillus thiooxidans</name>
    <name type="common">Thiobacillus thiooxidans</name>
    <dbReference type="NCBI Taxonomy" id="930"/>
    <lineage>
        <taxon>Bacteria</taxon>
        <taxon>Pseudomonadati</taxon>
        <taxon>Pseudomonadota</taxon>
        <taxon>Acidithiobacillia</taxon>
        <taxon>Acidithiobacillales</taxon>
        <taxon>Acidithiobacillaceae</taxon>
        <taxon>Acidithiobacillus</taxon>
    </lineage>
</organism>